<keyword evidence="7" id="KW-1185">Reference proteome</keyword>
<evidence type="ECO:0000256" key="4">
    <source>
        <dbReference type="SAM" id="MobiDB-lite"/>
    </source>
</evidence>
<dbReference type="CDD" id="cd06170">
    <property type="entry name" value="LuxR_C_like"/>
    <property type="match status" value="1"/>
</dbReference>
<keyword evidence="2" id="KW-0238">DNA-binding</keyword>
<evidence type="ECO:0000256" key="1">
    <source>
        <dbReference type="ARBA" id="ARBA00023015"/>
    </source>
</evidence>
<comment type="caution">
    <text evidence="6">The sequence shown here is derived from an EMBL/GenBank/DDBJ whole genome shotgun (WGS) entry which is preliminary data.</text>
</comment>
<dbReference type="Proteomes" id="UP000609879">
    <property type="component" value="Unassembled WGS sequence"/>
</dbReference>
<name>A0ABQ3Y4N6_9ACTN</name>
<accession>A0ABQ3Y4N6</accession>
<sequence>MEMIGRDEEMRRFAALLRRSRAAAGRPTVLVLDGPPGIGCRRLLREMATAGRDMSEAVSTGRAVQVSKNLIVAARQHVPADTPAEVQRMVLGPLGRADVRRLVEARLGTVAGERLLDLVRVAAGRPGAVLELVADLREEGLLRGGEVIAVRLPERTRARLAHRLAGLSPAARHLVQVATALRSPFPPARLSALLGDGVARLVPHIEEALDSGLLVPAGEGFGFSHDLVRAVAEASMPHAVAAALRHEHRPGRPRATAAAHPAARQAPRTADWSLLSERELEIAELVGQALTNRQIATRLGRSPHTVNYHLRQIFRKLGLASRVELVSVLGRRESQTA</sequence>
<dbReference type="Gene3D" id="1.10.10.10">
    <property type="entry name" value="Winged helix-like DNA-binding domain superfamily/Winged helix DNA-binding domain"/>
    <property type="match status" value="1"/>
</dbReference>
<dbReference type="Pfam" id="PF00196">
    <property type="entry name" value="GerE"/>
    <property type="match status" value="1"/>
</dbReference>
<keyword evidence="1" id="KW-0805">Transcription regulation</keyword>
<dbReference type="InterPro" id="IPR016032">
    <property type="entry name" value="Sig_transdc_resp-reg_C-effctor"/>
</dbReference>
<dbReference type="SMART" id="SM00421">
    <property type="entry name" value="HTH_LUXR"/>
    <property type="match status" value="1"/>
</dbReference>
<dbReference type="PANTHER" id="PTHR44688">
    <property type="entry name" value="DNA-BINDING TRANSCRIPTIONAL ACTIVATOR DEVR_DOSR"/>
    <property type="match status" value="1"/>
</dbReference>
<dbReference type="PANTHER" id="PTHR44688:SF16">
    <property type="entry name" value="DNA-BINDING TRANSCRIPTIONAL ACTIVATOR DEVR_DOSR"/>
    <property type="match status" value="1"/>
</dbReference>
<proteinExistence type="predicted"/>
<keyword evidence="3" id="KW-0804">Transcription</keyword>
<feature type="domain" description="HTH luxR-type" evidence="5">
    <location>
        <begin position="268"/>
        <end position="333"/>
    </location>
</feature>
<dbReference type="PRINTS" id="PR00038">
    <property type="entry name" value="HTHLUXR"/>
</dbReference>
<evidence type="ECO:0000256" key="2">
    <source>
        <dbReference type="ARBA" id="ARBA00023125"/>
    </source>
</evidence>
<evidence type="ECO:0000259" key="5">
    <source>
        <dbReference type="PROSITE" id="PS50043"/>
    </source>
</evidence>
<protein>
    <recommendedName>
        <fullName evidence="5">HTH luxR-type domain-containing protein</fullName>
    </recommendedName>
</protein>
<dbReference type="SUPFAM" id="SSF46894">
    <property type="entry name" value="C-terminal effector domain of the bipartite response regulators"/>
    <property type="match status" value="1"/>
</dbReference>
<dbReference type="PROSITE" id="PS50043">
    <property type="entry name" value="HTH_LUXR_2"/>
    <property type="match status" value="1"/>
</dbReference>
<evidence type="ECO:0000313" key="7">
    <source>
        <dbReference type="Proteomes" id="UP000609879"/>
    </source>
</evidence>
<dbReference type="RefSeq" id="WP_203764202.1">
    <property type="nucleotide sequence ID" value="NZ_BAAABO010000036.1"/>
</dbReference>
<gene>
    <name evidence="6" type="ORF">Ade02nite_35730</name>
</gene>
<dbReference type="InterPro" id="IPR000792">
    <property type="entry name" value="Tscrpt_reg_LuxR_C"/>
</dbReference>
<evidence type="ECO:0000313" key="6">
    <source>
        <dbReference type="EMBL" id="GID74932.1"/>
    </source>
</evidence>
<feature type="region of interest" description="Disordered" evidence="4">
    <location>
        <begin position="248"/>
        <end position="268"/>
    </location>
</feature>
<dbReference type="EMBL" id="BOMI01000067">
    <property type="protein sequence ID" value="GID74932.1"/>
    <property type="molecule type" value="Genomic_DNA"/>
</dbReference>
<dbReference type="InterPro" id="IPR036388">
    <property type="entry name" value="WH-like_DNA-bd_sf"/>
</dbReference>
<organism evidence="6 7">
    <name type="scientific">Paractinoplanes deccanensis</name>
    <dbReference type="NCBI Taxonomy" id="113561"/>
    <lineage>
        <taxon>Bacteria</taxon>
        <taxon>Bacillati</taxon>
        <taxon>Actinomycetota</taxon>
        <taxon>Actinomycetes</taxon>
        <taxon>Micromonosporales</taxon>
        <taxon>Micromonosporaceae</taxon>
        <taxon>Paractinoplanes</taxon>
    </lineage>
</organism>
<feature type="compositionally biased region" description="Low complexity" evidence="4">
    <location>
        <begin position="253"/>
        <end position="268"/>
    </location>
</feature>
<reference evidence="6 7" key="1">
    <citation type="submission" date="2021-01" db="EMBL/GenBank/DDBJ databases">
        <title>Whole genome shotgun sequence of Actinoplanes deccanensis NBRC 13994.</title>
        <authorList>
            <person name="Komaki H."/>
            <person name="Tamura T."/>
        </authorList>
    </citation>
    <scope>NUCLEOTIDE SEQUENCE [LARGE SCALE GENOMIC DNA]</scope>
    <source>
        <strain evidence="6 7">NBRC 13994</strain>
    </source>
</reference>
<evidence type="ECO:0000256" key="3">
    <source>
        <dbReference type="ARBA" id="ARBA00023163"/>
    </source>
</evidence>